<accession>A0AAV2CBE2</accession>
<name>A0AAV2CBE2_9ROSI</name>
<sequence length="68" mass="7723">MPQLLAGRAKHHVHPPDRPLCWRCSCQQFLSSSAELREVNVGSDDDLQVDESAEQFIGKMRAMNIERS</sequence>
<protein>
    <submittedName>
        <fullName evidence="1">Uncharacterized protein</fullName>
    </submittedName>
</protein>
<evidence type="ECO:0000313" key="2">
    <source>
        <dbReference type="Proteomes" id="UP001497516"/>
    </source>
</evidence>
<dbReference type="AlphaFoldDB" id="A0AAV2CBE2"/>
<keyword evidence="2" id="KW-1185">Reference proteome</keyword>
<evidence type="ECO:0000313" key="1">
    <source>
        <dbReference type="EMBL" id="CAL1353486.1"/>
    </source>
</evidence>
<dbReference type="Proteomes" id="UP001497516">
    <property type="component" value="Chromosome 1"/>
</dbReference>
<proteinExistence type="predicted"/>
<organism evidence="1 2">
    <name type="scientific">Linum trigynum</name>
    <dbReference type="NCBI Taxonomy" id="586398"/>
    <lineage>
        <taxon>Eukaryota</taxon>
        <taxon>Viridiplantae</taxon>
        <taxon>Streptophyta</taxon>
        <taxon>Embryophyta</taxon>
        <taxon>Tracheophyta</taxon>
        <taxon>Spermatophyta</taxon>
        <taxon>Magnoliopsida</taxon>
        <taxon>eudicotyledons</taxon>
        <taxon>Gunneridae</taxon>
        <taxon>Pentapetalae</taxon>
        <taxon>rosids</taxon>
        <taxon>fabids</taxon>
        <taxon>Malpighiales</taxon>
        <taxon>Linaceae</taxon>
        <taxon>Linum</taxon>
    </lineage>
</organism>
<gene>
    <name evidence="1" type="ORF">LTRI10_LOCUS1386</name>
</gene>
<reference evidence="1 2" key="1">
    <citation type="submission" date="2024-04" db="EMBL/GenBank/DDBJ databases">
        <authorList>
            <person name="Fracassetti M."/>
        </authorList>
    </citation>
    <scope>NUCLEOTIDE SEQUENCE [LARGE SCALE GENOMIC DNA]</scope>
</reference>
<dbReference type="EMBL" id="OZ034813">
    <property type="protein sequence ID" value="CAL1353486.1"/>
    <property type="molecule type" value="Genomic_DNA"/>
</dbReference>